<proteinExistence type="predicted"/>
<keyword evidence="3" id="KW-1185">Reference proteome</keyword>
<feature type="compositionally biased region" description="Basic and acidic residues" evidence="1">
    <location>
        <begin position="152"/>
        <end position="186"/>
    </location>
</feature>
<sequence length="285" mass="31983">MNTSKPVSKEFYGLEMIPEGKADSTIGTMEFLLCSTNECNKDRPKIAIRGTNCNHDIYRLEKMTSTEKFECDGTDCVLGLMHETEETEGSDAKMCYKIELEHITDNRHSLKICHHEKPLQFSVAVCKKNIERSRERASGAVKTNVKSQKSSRKNDESEEQKLSKTAKELSDTQKHSNKTAKSEVHKTANTKDSNKKLAEKHKESAGKFKTSAKNVKAEKHEEKVEKLKTAVEGPPPETPVPDESNATMVTIFVLLIAAILVVGIVWKFNLHRRLFRANYDSVAGG</sequence>
<evidence type="ECO:0000256" key="1">
    <source>
        <dbReference type="SAM" id="MobiDB-lite"/>
    </source>
</evidence>
<feature type="compositionally biased region" description="Basic and acidic residues" evidence="1">
    <location>
        <begin position="192"/>
        <end position="206"/>
    </location>
</feature>
<reference evidence="4" key="1">
    <citation type="submission" date="2017-02" db="UniProtKB">
        <authorList>
            <consortium name="WormBaseParasite"/>
        </authorList>
    </citation>
    <scope>IDENTIFICATION</scope>
</reference>
<keyword evidence="2" id="KW-0472">Membrane</keyword>
<feature type="region of interest" description="Disordered" evidence="1">
    <location>
        <begin position="133"/>
        <end position="225"/>
    </location>
</feature>
<evidence type="ECO:0000313" key="4">
    <source>
        <dbReference type="WBParaSite" id="SMUV_0000729301-mRNA-1"/>
    </source>
</evidence>
<dbReference type="AlphaFoldDB" id="A0A0N5ARE6"/>
<dbReference type="Proteomes" id="UP000046393">
    <property type="component" value="Unplaced"/>
</dbReference>
<evidence type="ECO:0000256" key="2">
    <source>
        <dbReference type="SAM" id="Phobius"/>
    </source>
</evidence>
<keyword evidence="2" id="KW-0812">Transmembrane</keyword>
<evidence type="ECO:0000313" key="3">
    <source>
        <dbReference type="Proteomes" id="UP000046393"/>
    </source>
</evidence>
<feature type="compositionally biased region" description="Basic and acidic residues" evidence="1">
    <location>
        <begin position="215"/>
        <end position="225"/>
    </location>
</feature>
<keyword evidence="2" id="KW-1133">Transmembrane helix</keyword>
<accession>A0A0N5ARE6</accession>
<name>A0A0N5ARE6_9BILA</name>
<dbReference type="WBParaSite" id="SMUV_0000729301-mRNA-1">
    <property type="protein sequence ID" value="SMUV_0000729301-mRNA-1"/>
    <property type="gene ID" value="SMUV_0000729301"/>
</dbReference>
<organism evidence="3 4">
    <name type="scientific">Syphacia muris</name>
    <dbReference type="NCBI Taxonomy" id="451379"/>
    <lineage>
        <taxon>Eukaryota</taxon>
        <taxon>Metazoa</taxon>
        <taxon>Ecdysozoa</taxon>
        <taxon>Nematoda</taxon>
        <taxon>Chromadorea</taxon>
        <taxon>Rhabditida</taxon>
        <taxon>Spirurina</taxon>
        <taxon>Oxyuridomorpha</taxon>
        <taxon>Oxyuroidea</taxon>
        <taxon>Oxyuridae</taxon>
        <taxon>Syphacia</taxon>
    </lineage>
</organism>
<protein>
    <submittedName>
        <fullName evidence="4">ZP domain-containing protein</fullName>
    </submittedName>
</protein>
<feature type="transmembrane region" description="Helical" evidence="2">
    <location>
        <begin position="246"/>
        <end position="266"/>
    </location>
</feature>